<evidence type="ECO:0000313" key="3">
    <source>
        <dbReference type="Proteomes" id="UP000234412"/>
    </source>
</evidence>
<dbReference type="InterPro" id="IPR045572">
    <property type="entry name" value="RE_endonuc_C"/>
</dbReference>
<name>A0A2N4YS19_KLEVA</name>
<comment type="caution">
    <text evidence="2">The sequence shown here is derived from an EMBL/GenBank/DDBJ whole genome shotgun (WGS) entry which is preliminary data.</text>
</comment>
<keyword evidence="2" id="KW-0255">Endonuclease</keyword>
<dbReference type="GO" id="GO:0015668">
    <property type="term" value="F:type III site-specific deoxyribonuclease activity"/>
    <property type="evidence" value="ECO:0007669"/>
    <property type="project" value="InterPro"/>
</dbReference>
<feature type="domain" description="Type III restriction enzyme C-terminal endonuclease" evidence="1">
    <location>
        <begin position="15"/>
        <end position="114"/>
    </location>
</feature>
<gene>
    <name evidence="2" type="ORF">CWN47_31280</name>
</gene>
<evidence type="ECO:0000259" key="1">
    <source>
        <dbReference type="Pfam" id="PF19778"/>
    </source>
</evidence>
<protein>
    <submittedName>
        <fullName evidence="2">Restriction endonuclease subunit R</fullName>
    </submittedName>
</protein>
<dbReference type="Proteomes" id="UP000234412">
    <property type="component" value="Unassembled WGS sequence"/>
</dbReference>
<dbReference type="Pfam" id="PF19778">
    <property type="entry name" value="RE_endonuc"/>
    <property type="match status" value="1"/>
</dbReference>
<sequence length="130" mass="14862">ELTGYARNLFETSAKSVYEYVPKDSEVESRFAQELEEQNEVKLYVKLPGWFKIPTPLGTYNPDWALVIEDKGEDHIYFVVETKSKHVGLGNEEDAKITCGNAHFMSLKDQLINPARYMRSTNLNEVVSSI</sequence>
<reference evidence="2 3" key="2">
    <citation type="submission" date="2018-01" db="EMBL/GenBank/DDBJ databases">
        <title>Genomic study of Klebsiella pneumoniae.</title>
        <authorList>
            <person name="Yang Y."/>
            <person name="Bicalho R."/>
        </authorList>
    </citation>
    <scope>NUCLEOTIDE SEQUENCE [LARGE SCALE GENOMIC DNA]</scope>
    <source>
        <strain evidence="2 3">A8</strain>
    </source>
</reference>
<keyword evidence="2" id="KW-0540">Nuclease</keyword>
<organism evidence="2 3">
    <name type="scientific">Klebsiella variicola</name>
    <dbReference type="NCBI Taxonomy" id="244366"/>
    <lineage>
        <taxon>Bacteria</taxon>
        <taxon>Pseudomonadati</taxon>
        <taxon>Pseudomonadota</taxon>
        <taxon>Gammaproteobacteria</taxon>
        <taxon>Enterobacterales</taxon>
        <taxon>Enterobacteriaceae</taxon>
        <taxon>Klebsiella/Raoultella group</taxon>
        <taxon>Klebsiella</taxon>
        <taxon>Klebsiella pneumoniae complex</taxon>
    </lineage>
</organism>
<reference evidence="2 3" key="1">
    <citation type="submission" date="2017-11" db="EMBL/GenBank/DDBJ databases">
        <authorList>
            <person name="Han C.G."/>
        </authorList>
    </citation>
    <scope>NUCLEOTIDE SEQUENCE [LARGE SCALE GENOMIC DNA]</scope>
    <source>
        <strain evidence="2 3">A8</strain>
    </source>
</reference>
<dbReference type="EMBL" id="PIDP01001756">
    <property type="protein sequence ID" value="PLM88972.1"/>
    <property type="molecule type" value="Genomic_DNA"/>
</dbReference>
<accession>A0A2N4YS19</accession>
<proteinExistence type="predicted"/>
<feature type="non-terminal residue" evidence="2">
    <location>
        <position position="1"/>
    </location>
</feature>
<keyword evidence="2" id="KW-0378">Hydrolase</keyword>
<evidence type="ECO:0000313" key="2">
    <source>
        <dbReference type="EMBL" id="PLM88972.1"/>
    </source>
</evidence>
<dbReference type="AlphaFoldDB" id="A0A2N4YS19"/>